<dbReference type="Gene3D" id="1.10.10.10">
    <property type="entry name" value="Winged helix-like DNA-binding domain superfamily/Winged helix DNA-binding domain"/>
    <property type="match status" value="1"/>
</dbReference>
<sequence>MIPAERQHFILSCLAQKDVVSIAELTERLGVSHMTVRRDIQTLERSGRVTSVTGGVRLSQRLDAELPHLAKSTLHAAEKRAIGQQAAALVKDGMVVYLDAGTTTLEIAHAIAAREGLTVVTNDFVIAGYLSAHARCTLYHSGGLVERDNQSCVGEAASEALGRFNYDIGFISTSSWTISGLSSPSEAKGPVKKAVVARARRSVFVSDSSKYGVVAAINVLPMEVFDTVVTDRRIEPDVAQAIREMGVEVILAGPAGAETSGIKGKVQ</sequence>
<evidence type="ECO:0000256" key="3">
    <source>
        <dbReference type="ARBA" id="ARBA00023163"/>
    </source>
</evidence>
<keyword evidence="2" id="KW-0238">DNA-binding</keyword>
<dbReference type="AlphaFoldDB" id="A0A8J7D0Q5"/>
<keyword evidence="6" id="KW-1185">Reference proteome</keyword>
<dbReference type="SMART" id="SM00420">
    <property type="entry name" value="HTH_DEOR"/>
    <property type="match status" value="1"/>
</dbReference>
<reference evidence="5" key="1">
    <citation type="submission" date="2020-09" db="EMBL/GenBank/DDBJ databases">
        <title>A novel bacterium of genus Mangrovicoccus, isolated from South China Sea.</title>
        <authorList>
            <person name="Huang H."/>
            <person name="Mo K."/>
            <person name="Hu Y."/>
        </authorList>
    </citation>
    <scope>NUCLEOTIDE SEQUENCE</scope>
    <source>
        <strain evidence="5">HB182678</strain>
    </source>
</reference>
<name>A0A8J7D0Q5_9RHOB</name>
<gene>
    <name evidence="5" type="ORF">ICN82_16445</name>
</gene>
<keyword evidence="1" id="KW-0805">Transcription regulation</keyword>
<dbReference type="RefSeq" id="WP_193184841.1">
    <property type="nucleotide sequence ID" value="NZ_JACVXA010000059.1"/>
</dbReference>
<proteinExistence type="predicted"/>
<evidence type="ECO:0000256" key="2">
    <source>
        <dbReference type="ARBA" id="ARBA00023125"/>
    </source>
</evidence>
<evidence type="ECO:0000313" key="5">
    <source>
        <dbReference type="EMBL" id="MBE3639793.1"/>
    </source>
</evidence>
<dbReference type="EMBL" id="JACVXA010000059">
    <property type="protein sequence ID" value="MBE3639793.1"/>
    <property type="molecule type" value="Genomic_DNA"/>
</dbReference>
<organism evidence="5 6">
    <name type="scientific">Mangrovicoccus algicola</name>
    <dbReference type="NCBI Taxonomy" id="2771008"/>
    <lineage>
        <taxon>Bacteria</taxon>
        <taxon>Pseudomonadati</taxon>
        <taxon>Pseudomonadota</taxon>
        <taxon>Alphaproteobacteria</taxon>
        <taxon>Rhodobacterales</taxon>
        <taxon>Paracoccaceae</taxon>
        <taxon>Mangrovicoccus</taxon>
    </lineage>
</organism>
<dbReference type="Pfam" id="PF00455">
    <property type="entry name" value="DeoRC"/>
    <property type="match status" value="1"/>
</dbReference>
<dbReference type="GO" id="GO:0003677">
    <property type="term" value="F:DNA binding"/>
    <property type="evidence" value="ECO:0007669"/>
    <property type="project" value="UniProtKB-KW"/>
</dbReference>
<dbReference type="PRINTS" id="PR00037">
    <property type="entry name" value="HTHLACR"/>
</dbReference>
<protein>
    <submittedName>
        <fullName evidence="5">DeoR/GlpR transcriptional regulator</fullName>
    </submittedName>
</protein>
<feature type="domain" description="HTH deoR-type" evidence="4">
    <location>
        <begin position="3"/>
        <end position="58"/>
    </location>
</feature>
<dbReference type="InterPro" id="IPR036390">
    <property type="entry name" value="WH_DNA-bd_sf"/>
</dbReference>
<dbReference type="InterPro" id="IPR050313">
    <property type="entry name" value="Carb_Metab_HTH_regulators"/>
</dbReference>
<dbReference type="PROSITE" id="PS51000">
    <property type="entry name" value="HTH_DEOR_2"/>
    <property type="match status" value="1"/>
</dbReference>
<dbReference type="GO" id="GO:0003700">
    <property type="term" value="F:DNA-binding transcription factor activity"/>
    <property type="evidence" value="ECO:0007669"/>
    <property type="project" value="InterPro"/>
</dbReference>
<dbReference type="PANTHER" id="PTHR30363:SF58">
    <property type="entry name" value="REGULATORY PROTEIN, DEOR FAMILY"/>
    <property type="match status" value="1"/>
</dbReference>
<dbReference type="SUPFAM" id="SSF100950">
    <property type="entry name" value="NagB/RpiA/CoA transferase-like"/>
    <property type="match status" value="1"/>
</dbReference>
<dbReference type="InterPro" id="IPR037171">
    <property type="entry name" value="NagB/RpiA_transferase-like"/>
</dbReference>
<accession>A0A8J7D0Q5</accession>
<dbReference type="InterPro" id="IPR036388">
    <property type="entry name" value="WH-like_DNA-bd_sf"/>
</dbReference>
<dbReference type="Proteomes" id="UP000609121">
    <property type="component" value="Unassembled WGS sequence"/>
</dbReference>
<evidence type="ECO:0000259" key="4">
    <source>
        <dbReference type="PROSITE" id="PS51000"/>
    </source>
</evidence>
<dbReference type="InterPro" id="IPR001034">
    <property type="entry name" value="DeoR_HTH"/>
</dbReference>
<comment type="caution">
    <text evidence="5">The sequence shown here is derived from an EMBL/GenBank/DDBJ whole genome shotgun (WGS) entry which is preliminary data.</text>
</comment>
<dbReference type="SMART" id="SM01134">
    <property type="entry name" value="DeoRC"/>
    <property type="match status" value="1"/>
</dbReference>
<dbReference type="InterPro" id="IPR018356">
    <property type="entry name" value="Tscrpt_reg_HTH_DeoR_CS"/>
</dbReference>
<dbReference type="Pfam" id="PF08220">
    <property type="entry name" value="HTH_DeoR"/>
    <property type="match status" value="1"/>
</dbReference>
<dbReference type="PANTHER" id="PTHR30363">
    <property type="entry name" value="HTH-TYPE TRANSCRIPTIONAL REGULATOR SRLR-RELATED"/>
    <property type="match status" value="1"/>
</dbReference>
<evidence type="ECO:0000256" key="1">
    <source>
        <dbReference type="ARBA" id="ARBA00023015"/>
    </source>
</evidence>
<dbReference type="SUPFAM" id="SSF46785">
    <property type="entry name" value="Winged helix' DNA-binding domain"/>
    <property type="match status" value="1"/>
</dbReference>
<keyword evidence="3" id="KW-0804">Transcription</keyword>
<evidence type="ECO:0000313" key="6">
    <source>
        <dbReference type="Proteomes" id="UP000609121"/>
    </source>
</evidence>
<dbReference type="InterPro" id="IPR014036">
    <property type="entry name" value="DeoR-like_C"/>
</dbReference>
<dbReference type="PROSITE" id="PS00894">
    <property type="entry name" value="HTH_DEOR_1"/>
    <property type="match status" value="1"/>
</dbReference>
<dbReference type="Gene3D" id="3.40.50.1360">
    <property type="match status" value="1"/>
</dbReference>